<evidence type="ECO:0000313" key="2">
    <source>
        <dbReference type="EMBL" id="WEB39080.1"/>
    </source>
</evidence>
<name>A0ABY8A2B4_9ACTN</name>
<dbReference type="Proteomes" id="UP001218629">
    <property type="component" value="Chromosome"/>
</dbReference>
<accession>A0ABY8A2B4</accession>
<dbReference type="RefSeq" id="WP_275306732.1">
    <property type="nucleotide sequence ID" value="NZ_CP095749.1"/>
</dbReference>
<dbReference type="PROSITE" id="PS51257">
    <property type="entry name" value="PROKAR_LIPOPROTEIN"/>
    <property type="match status" value="1"/>
</dbReference>
<keyword evidence="1" id="KW-0732">Signal</keyword>
<feature type="signal peptide" evidence="1">
    <location>
        <begin position="1"/>
        <end position="31"/>
    </location>
</feature>
<dbReference type="EMBL" id="CP095749">
    <property type="protein sequence ID" value="WEB39080.1"/>
    <property type="molecule type" value="Genomic_DNA"/>
</dbReference>
<evidence type="ECO:0000256" key="1">
    <source>
        <dbReference type="SAM" id="SignalP"/>
    </source>
</evidence>
<organism evidence="2 3">
    <name type="scientific">Streptomyces yunnanensis</name>
    <dbReference type="NCBI Taxonomy" id="156453"/>
    <lineage>
        <taxon>Bacteria</taxon>
        <taxon>Bacillati</taxon>
        <taxon>Actinomycetota</taxon>
        <taxon>Actinomycetes</taxon>
        <taxon>Kitasatosporales</taxon>
        <taxon>Streptomycetaceae</taxon>
        <taxon>Streptomyces</taxon>
    </lineage>
</organism>
<protein>
    <recommendedName>
        <fullName evidence="4">Ig-like domain-containing protein</fullName>
    </recommendedName>
</protein>
<keyword evidence="3" id="KW-1185">Reference proteome</keyword>
<sequence length="178" mass="18234">MFAGIRSRTLGITATFTLACGSLLAPATAHADASLLSCIGSQTVTYDPPLTNTAKSTKVTITEVYTSCKDTAGITSGKGTFHVTETASCTSLNNPLGTQDQPTYQWNNDKRSTVLFKVTSVVRLGNGTSQITAAGTVTQGFGKGSVATRTVTLPDLSPTACSGKGVSSQSGPATLTFA</sequence>
<evidence type="ECO:0000313" key="3">
    <source>
        <dbReference type="Proteomes" id="UP001218629"/>
    </source>
</evidence>
<gene>
    <name evidence="2" type="ORF">MOV08_07085</name>
</gene>
<reference evidence="2 3" key="1">
    <citation type="submission" date="2022-03" db="EMBL/GenBank/DDBJ databases">
        <title>Streptomyces yunnanensis P86,complete genome.</title>
        <authorList>
            <person name="Chen S."/>
            <person name="Zhang Q."/>
        </authorList>
    </citation>
    <scope>NUCLEOTIDE SEQUENCE [LARGE SCALE GENOMIC DNA]</scope>
    <source>
        <strain evidence="2 3">P86</strain>
    </source>
</reference>
<evidence type="ECO:0008006" key="4">
    <source>
        <dbReference type="Google" id="ProtNLM"/>
    </source>
</evidence>
<proteinExistence type="predicted"/>
<feature type="chain" id="PRO_5047549093" description="Ig-like domain-containing protein" evidence="1">
    <location>
        <begin position="32"/>
        <end position="178"/>
    </location>
</feature>